<comment type="caution">
    <text evidence="2">The sequence shown here is derived from an EMBL/GenBank/DDBJ whole genome shotgun (WGS) entry which is preliminary data.</text>
</comment>
<feature type="signal peptide" evidence="1">
    <location>
        <begin position="1"/>
        <end position="29"/>
    </location>
</feature>
<dbReference type="EMBL" id="JAERRJ010000005">
    <property type="protein sequence ID" value="MBL1075856.1"/>
    <property type="molecule type" value="Genomic_DNA"/>
</dbReference>
<feature type="chain" id="PRO_5046580594" evidence="1">
    <location>
        <begin position="30"/>
        <end position="115"/>
    </location>
</feature>
<proteinExistence type="predicted"/>
<evidence type="ECO:0000313" key="3">
    <source>
        <dbReference type="Proteomes" id="UP000602198"/>
    </source>
</evidence>
<sequence length="115" mass="12354">MKRSVVARIGIVLAGVAAAAVVSAPAAQADYPTGACLVVDNQRSAAVTLTVRNQPYTGRQWTVPAHVRWVLLSGDQAIKNPERSWSITAPQGEWSYNSSIETGRGCNGSWIFTLR</sequence>
<evidence type="ECO:0000256" key="1">
    <source>
        <dbReference type="SAM" id="SignalP"/>
    </source>
</evidence>
<dbReference type="Proteomes" id="UP000602198">
    <property type="component" value="Unassembled WGS sequence"/>
</dbReference>
<reference evidence="2 3" key="1">
    <citation type="submission" date="2021-01" db="EMBL/GenBank/DDBJ databases">
        <title>WGS of actinomycetes isolated from Thailand.</title>
        <authorList>
            <person name="Thawai C."/>
        </authorList>
    </citation>
    <scope>NUCLEOTIDE SEQUENCE [LARGE SCALE GENOMIC DNA]</scope>
    <source>
        <strain evidence="2 3">LPG 2</strain>
    </source>
</reference>
<dbReference type="RefSeq" id="WP_201948300.1">
    <property type="nucleotide sequence ID" value="NZ_JAERRJ010000005.1"/>
</dbReference>
<protein>
    <submittedName>
        <fullName evidence="2">Uncharacterized protein</fullName>
    </submittedName>
</protein>
<organism evidence="2 3">
    <name type="scientific">Nocardia acididurans</name>
    <dbReference type="NCBI Taxonomy" id="2802282"/>
    <lineage>
        <taxon>Bacteria</taxon>
        <taxon>Bacillati</taxon>
        <taxon>Actinomycetota</taxon>
        <taxon>Actinomycetes</taxon>
        <taxon>Mycobacteriales</taxon>
        <taxon>Nocardiaceae</taxon>
        <taxon>Nocardia</taxon>
    </lineage>
</organism>
<gene>
    <name evidence="2" type="ORF">JK358_15780</name>
</gene>
<evidence type="ECO:0000313" key="2">
    <source>
        <dbReference type="EMBL" id="MBL1075856.1"/>
    </source>
</evidence>
<name>A0ABS1M5L9_9NOCA</name>
<keyword evidence="1" id="KW-0732">Signal</keyword>
<accession>A0ABS1M5L9</accession>
<keyword evidence="3" id="KW-1185">Reference proteome</keyword>